<dbReference type="PATRIC" id="fig|1434121.4.peg.1868"/>
<dbReference type="KEGG" id="mthe:MSTHC_1516"/>
<dbReference type="CDD" id="cd13517">
    <property type="entry name" value="PBP2_ModA3_like"/>
    <property type="match status" value="1"/>
</dbReference>
<evidence type="ECO:0000256" key="1">
    <source>
        <dbReference type="ARBA" id="ARBA00022723"/>
    </source>
</evidence>
<evidence type="ECO:0000313" key="5">
    <source>
        <dbReference type="Proteomes" id="UP000056925"/>
    </source>
</evidence>
<keyword evidence="2" id="KW-0732">Signal</keyword>
<dbReference type="AlphaFoldDB" id="A0A0E3NIB4"/>
<evidence type="ECO:0000313" key="4">
    <source>
        <dbReference type="EMBL" id="AKB15834.1"/>
    </source>
</evidence>
<organism evidence="4 5">
    <name type="scientific">Methanosarcina thermophila CHTI-55</name>
    <dbReference type="NCBI Taxonomy" id="1434121"/>
    <lineage>
        <taxon>Archaea</taxon>
        <taxon>Methanobacteriati</taxon>
        <taxon>Methanobacteriota</taxon>
        <taxon>Stenosarchaea group</taxon>
        <taxon>Methanomicrobia</taxon>
        <taxon>Methanosarcinales</taxon>
        <taxon>Methanosarcinaceae</taxon>
        <taxon>Methanosarcina</taxon>
    </lineage>
</organism>
<dbReference type="InterPro" id="IPR050682">
    <property type="entry name" value="ModA/WtpA"/>
</dbReference>
<evidence type="ECO:0000259" key="3">
    <source>
        <dbReference type="SMART" id="SM00062"/>
    </source>
</evidence>
<dbReference type="SUPFAM" id="SSF53850">
    <property type="entry name" value="Periplasmic binding protein-like II"/>
    <property type="match status" value="1"/>
</dbReference>
<dbReference type="PIRSF" id="PIRSF004846">
    <property type="entry name" value="ModA"/>
    <property type="match status" value="1"/>
</dbReference>
<feature type="domain" description="Solute-binding protein family 3/N-terminal" evidence="3">
    <location>
        <begin position="53"/>
        <end position="279"/>
    </location>
</feature>
<dbReference type="Gene3D" id="3.40.190.10">
    <property type="entry name" value="Periplasmic binding protein-like II"/>
    <property type="match status" value="2"/>
</dbReference>
<accession>A0A0E3NIB4</accession>
<keyword evidence="1" id="KW-0479">Metal-binding</keyword>
<dbReference type="EMBL" id="CP009502">
    <property type="protein sequence ID" value="AKB15834.1"/>
    <property type="molecule type" value="Genomic_DNA"/>
</dbReference>
<dbReference type="Pfam" id="PF13531">
    <property type="entry name" value="SBP_bac_11"/>
    <property type="match status" value="1"/>
</dbReference>
<dbReference type="GO" id="GO:0015689">
    <property type="term" value="P:molybdate ion transport"/>
    <property type="evidence" value="ECO:0007669"/>
    <property type="project" value="InterPro"/>
</dbReference>
<dbReference type="Proteomes" id="UP000056925">
    <property type="component" value="Chromosome"/>
</dbReference>
<gene>
    <name evidence="4" type="ORF">MSTHC_1516</name>
</gene>
<dbReference type="GO" id="GO:0030973">
    <property type="term" value="F:molybdate ion binding"/>
    <property type="evidence" value="ECO:0007669"/>
    <property type="project" value="TreeGrafter"/>
</dbReference>
<dbReference type="SMART" id="SM00062">
    <property type="entry name" value="PBPb"/>
    <property type="match status" value="1"/>
</dbReference>
<dbReference type="HOGENOM" id="CLU_065520_2_0_2"/>
<evidence type="ECO:0000256" key="2">
    <source>
        <dbReference type="ARBA" id="ARBA00022729"/>
    </source>
</evidence>
<reference evidence="4 5" key="1">
    <citation type="submission" date="2014-07" db="EMBL/GenBank/DDBJ databases">
        <title>Methanogenic archaea and the global carbon cycle.</title>
        <authorList>
            <person name="Henriksen J.R."/>
            <person name="Luke J."/>
            <person name="Reinhart S."/>
            <person name="Benedict M.N."/>
            <person name="Youngblut N.D."/>
            <person name="Metcalf M.E."/>
            <person name="Whitaker R.J."/>
            <person name="Metcalf W.W."/>
        </authorList>
    </citation>
    <scope>NUCLEOTIDE SEQUENCE [LARGE SCALE GENOMIC DNA]</scope>
    <source>
        <strain evidence="4 5">CHTI-55</strain>
    </source>
</reference>
<dbReference type="PANTHER" id="PTHR30632">
    <property type="entry name" value="MOLYBDATE-BINDING PERIPLASMIC PROTEIN"/>
    <property type="match status" value="1"/>
</dbReference>
<dbReference type="PANTHER" id="PTHR30632:SF0">
    <property type="entry name" value="SULFATE-BINDING PROTEIN"/>
    <property type="match status" value="1"/>
</dbReference>
<sequence>MKKACKKKTYSKSLCVILLLLIMISTLPIIGCIENGSSASVSGESKNAFEGRQITVCAGAGLIKPMNELIRNFENETGAKVQVRYGGSAEIFGTLDSKECDIFIPGDYYYTKQAMNRHYVFNESVKNVTLHIPAIAVPEGNPANVTGIKDLAKPGVKLALGDPKGPAIGKVSETICAQAGILPEIENNTIVWTATVNQLLIYVLSGEVDATIIWEDMANWGETSGKIELIPIPEGQNEIETIPTAISVYTEDPELAEAFNAYIAGEETAETWEKWGFEPCAL</sequence>
<name>A0A0E3NIB4_METTE</name>
<dbReference type="GeneID" id="41602865"/>
<dbReference type="GO" id="GO:0046872">
    <property type="term" value="F:metal ion binding"/>
    <property type="evidence" value="ECO:0007669"/>
    <property type="project" value="UniProtKB-KW"/>
</dbReference>
<dbReference type="InterPro" id="IPR001638">
    <property type="entry name" value="Solute-binding_3/MltF_N"/>
</dbReference>
<protein>
    <submittedName>
        <fullName evidence="4">Molybdenum ABC transporter, periplasmic molybdenum-binding protein ModA</fullName>
    </submittedName>
</protein>
<dbReference type="InterPro" id="IPR005950">
    <property type="entry name" value="ModA"/>
</dbReference>
<proteinExistence type="predicted"/>
<dbReference type="RefSeq" id="WP_148704443.1">
    <property type="nucleotide sequence ID" value="NZ_CP009502.1"/>
</dbReference>